<dbReference type="SUPFAM" id="SSF55073">
    <property type="entry name" value="Nucleotide cyclase"/>
    <property type="match status" value="1"/>
</dbReference>
<dbReference type="Gene3D" id="3.30.70.270">
    <property type="match status" value="1"/>
</dbReference>
<evidence type="ECO:0000259" key="1">
    <source>
        <dbReference type="PROSITE" id="PS50883"/>
    </source>
</evidence>
<dbReference type="RefSeq" id="WP_010404064.1">
    <property type="nucleotide sequence ID" value="NZ_JAWXXV010000001.1"/>
</dbReference>
<dbReference type="SUPFAM" id="SSF55781">
    <property type="entry name" value="GAF domain-like"/>
    <property type="match status" value="1"/>
</dbReference>
<dbReference type="InterPro" id="IPR035919">
    <property type="entry name" value="EAL_sf"/>
</dbReference>
<dbReference type="EMBL" id="JAWXXV010000001">
    <property type="protein sequence ID" value="MDX5983991.1"/>
    <property type="molecule type" value="Genomic_DNA"/>
</dbReference>
<proteinExistence type="predicted"/>
<dbReference type="InterPro" id="IPR050706">
    <property type="entry name" value="Cyclic-di-GMP_PDE-like"/>
</dbReference>
<sequence length="593" mass="64522">MCPEQTRLDALRQLNLLDTPPSDSFDRITRMAAMVFGLPIAAISLTDRDRQWFKSRVGVEHTSIPRAQAPCAQVAESTQCVVISDLLADPDYVDSPLARDGVRFYAGVPLTTRSGCGLGALCVLGLEPRGASAPEIAALTDLADMVMSQIELQHAIGRVDPVSGLLNRNQLLEDLEDLGRNTPGQRRLLALVDLAPSEQLTQGMSVMGPTFIDQIVQAAASGLRAGLGPGRTAYHVAATQFAFLGLAETDDATFLARLKVALNDARLRGAHERFVLTSTIGVAPFLAGQTPGSDVLRMAYSAAQDARLAGGQISLYSSASDGKQVRRFSLLKDFCDAFDLPGELRLVYQPRIDLAGGGCCGAEALLRWTHPKLGDVSPTEFIPIVEQTALMRPVTTWVLDHALEQLAAWHARGIDLQLSINVSAANLEEVDFVERVQLYLLKHRVRPEFLELEMTESAMMCDPVIALARLRALADLGIRIALDDFGTGHSSLAYLQRLPISVVKIDRSFVQSLDHVAEQARILVRTMIQLSHGLGHRVVAEGVETADTAQILNGLGCDEAQGYHYARPLEQADFERWFRQRRSAMRAATACAA</sequence>
<keyword evidence="3" id="KW-1185">Reference proteome</keyword>
<reference evidence="2 3" key="1">
    <citation type="submission" date="2023-11" db="EMBL/GenBank/DDBJ databases">
        <title>MicrobeMod: A computational toolkit for identifying prokaryotic methylation and restriction-modification with nanopore sequencing.</title>
        <authorList>
            <person name="Crits-Christoph A."/>
            <person name="Kang S.C."/>
            <person name="Lee H."/>
            <person name="Ostrov N."/>
        </authorList>
    </citation>
    <scope>NUCLEOTIDE SEQUENCE [LARGE SCALE GENOMIC DNA]</scope>
    <source>
        <strain evidence="2 3">ATCC 14820</strain>
    </source>
</reference>
<evidence type="ECO:0000313" key="2">
    <source>
        <dbReference type="EMBL" id="MDX5983991.1"/>
    </source>
</evidence>
<dbReference type="Pfam" id="PF01590">
    <property type="entry name" value="GAF"/>
    <property type="match status" value="1"/>
</dbReference>
<accession>A0ABU4PII5</accession>
<dbReference type="PANTHER" id="PTHR33121">
    <property type="entry name" value="CYCLIC DI-GMP PHOSPHODIESTERASE PDEF"/>
    <property type="match status" value="1"/>
</dbReference>
<dbReference type="PANTHER" id="PTHR33121:SF19">
    <property type="entry name" value="CYCLIC DI-GMP PHOSPHODIESTERASE PA2567"/>
    <property type="match status" value="1"/>
</dbReference>
<dbReference type="CDD" id="cd01948">
    <property type="entry name" value="EAL"/>
    <property type="match status" value="1"/>
</dbReference>
<dbReference type="InterPro" id="IPR001633">
    <property type="entry name" value="EAL_dom"/>
</dbReference>
<protein>
    <submittedName>
        <fullName evidence="2">Sensor domain-containing phosphodiesterase</fullName>
    </submittedName>
</protein>
<dbReference type="InterPro" id="IPR029016">
    <property type="entry name" value="GAF-like_dom_sf"/>
</dbReference>
<dbReference type="Pfam" id="PF00563">
    <property type="entry name" value="EAL"/>
    <property type="match status" value="1"/>
</dbReference>
<dbReference type="SUPFAM" id="SSF141868">
    <property type="entry name" value="EAL domain-like"/>
    <property type="match status" value="1"/>
</dbReference>
<dbReference type="SMART" id="SM00052">
    <property type="entry name" value="EAL"/>
    <property type="match status" value="1"/>
</dbReference>
<dbReference type="Gene3D" id="3.20.20.450">
    <property type="entry name" value="EAL domain"/>
    <property type="match status" value="1"/>
</dbReference>
<organism evidence="2 3">
    <name type="scientific">Sphingomonas echinoides</name>
    <dbReference type="NCBI Taxonomy" id="59803"/>
    <lineage>
        <taxon>Bacteria</taxon>
        <taxon>Pseudomonadati</taxon>
        <taxon>Pseudomonadota</taxon>
        <taxon>Alphaproteobacteria</taxon>
        <taxon>Sphingomonadales</taxon>
        <taxon>Sphingomonadaceae</taxon>
        <taxon>Sphingomonas</taxon>
    </lineage>
</organism>
<gene>
    <name evidence="2" type="ORF">SIL82_06940</name>
</gene>
<dbReference type="PROSITE" id="PS50883">
    <property type="entry name" value="EAL"/>
    <property type="match status" value="1"/>
</dbReference>
<dbReference type="InterPro" id="IPR043128">
    <property type="entry name" value="Rev_trsase/Diguanyl_cyclase"/>
</dbReference>
<dbReference type="InterPro" id="IPR003018">
    <property type="entry name" value="GAF"/>
</dbReference>
<dbReference type="SMART" id="SM00065">
    <property type="entry name" value="GAF"/>
    <property type="match status" value="1"/>
</dbReference>
<dbReference type="InterPro" id="IPR029787">
    <property type="entry name" value="Nucleotide_cyclase"/>
</dbReference>
<dbReference type="Proteomes" id="UP001279660">
    <property type="component" value="Unassembled WGS sequence"/>
</dbReference>
<dbReference type="Gene3D" id="3.30.450.40">
    <property type="match status" value="1"/>
</dbReference>
<name>A0ABU4PII5_9SPHN</name>
<feature type="domain" description="EAL" evidence="1">
    <location>
        <begin position="327"/>
        <end position="582"/>
    </location>
</feature>
<comment type="caution">
    <text evidence="2">The sequence shown here is derived from an EMBL/GenBank/DDBJ whole genome shotgun (WGS) entry which is preliminary data.</text>
</comment>
<evidence type="ECO:0000313" key="3">
    <source>
        <dbReference type="Proteomes" id="UP001279660"/>
    </source>
</evidence>